<gene>
    <name evidence="1" type="ORF">M8C21_030779</name>
</gene>
<evidence type="ECO:0000313" key="1">
    <source>
        <dbReference type="EMBL" id="KAI7731677.1"/>
    </source>
</evidence>
<reference evidence="1" key="1">
    <citation type="submission" date="2022-06" db="EMBL/GenBank/DDBJ databases">
        <title>Uncovering the hologenomic basis of an extraordinary plant invasion.</title>
        <authorList>
            <person name="Bieker V.C."/>
            <person name="Martin M.D."/>
            <person name="Gilbert T."/>
            <person name="Hodgins K."/>
            <person name="Battlay P."/>
            <person name="Petersen B."/>
            <person name="Wilson J."/>
        </authorList>
    </citation>
    <scope>NUCLEOTIDE SEQUENCE</scope>
    <source>
        <strain evidence="1">AA19_3_7</strain>
        <tissue evidence="1">Leaf</tissue>
    </source>
</reference>
<comment type="caution">
    <text evidence="1">The sequence shown here is derived from an EMBL/GenBank/DDBJ whole genome shotgun (WGS) entry which is preliminary data.</text>
</comment>
<keyword evidence="2" id="KW-1185">Reference proteome</keyword>
<organism evidence="1 2">
    <name type="scientific">Ambrosia artemisiifolia</name>
    <name type="common">Common ragweed</name>
    <dbReference type="NCBI Taxonomy" id="4212"/>
    <lineage>
        <taxon>Eukaryota</taxon>
        <taxon>Viridiplantae</taxon>
        <taxon>Streptophyta</taxon>
        <taxon>Embryophyta</taxon>
        <taxon>Tracheophyta</taxon>
        <taxon>Spermatophyta</taxon>
        <taxon>Magnoliopsida</taxon>
        <taxon>eudicotyledons</taxon>
        <taxon>Gunneridae</taxon>
        <taxon>Pentapetalae</taxon>
        <taxon>asterids</taxon>
        <taxon>campanulids</taxon>
        <taxon>Asterales</taxon>
        <taxon>Asteraceae</taxon>
        <taxon>Asteroideae</taxon>
        <taxon>Heliantheae alliance</taxon>
        <taxon>Heliantheae</taxon>
        <taxon>Ambrosia</taxon>
    </lineage>
</organism>
<sequence>MVVAAIGSEWRLNCPHMTLAV</sequence>
<accession>A0AAD5BY87</accession>
<protein>
    <submittedName>
        <fullName evidence="1">Uncharacterized protein</fullName>
    </submittedName>
</protein>
<dbReference type="Proteomes" id="UP001206925">
    <property type="component" value="Unassembled WGS sequence"/>
</dbReference>
<dbReference type="EMBL" id="JAMZMK010010404">
    <property type="protein sequence ID" value="KAI7731677.1"/>
    <property type="molecule type" value="Genomic_DNA"/>
</dbReference>
<proteinExistence type="predicted"/>
<evidence type="ECO:0000313" key="2">
    <source>
        <dbReference type="Proteomes" id="UP001206925"/>
    </source>
</evidence>
<name>A0AAD5BY87_AMBAR</name>
<dbReference type="AlphaFoldDB" id="A0AAD5BY87"/>